<accession>A0A7V3ZXN3</accession>
<evidence type="ECO:0000259" key="1">
    <source>
        <dbReference type="Pfam" id="PF13349"/>
    </source>
</evidence>
<dbReference type="Pfam" id="PF13349">
    <property type="entry name" value="DUF4097"/>
    <property type="match status" value="1"/>
</dbReference>
<dbReference type="EMBL" id="DTDJ01000025">
    <property type="protein sequence ID" value="HGL17356.1"/>
    <property type="molecule type" value="Genomic_DNA"/>
</dbReference>
<gene>
    <name evidence="2" type="ORF">ENU66_03350</name>
</gene>
<organism evidence="2">
    <name type="scientific">candidate division WOR-3 bacterium</name>
    <dbReference type="NCBI Taxonomy" id="2052148"/>
    <lineage>
        <taxon>Bacteria</taxon>
        <taxon>Bacteria division WOR-3</taxon>
    </lineage>
</organism>
<sequence length="548" mass="61757">MRDFIVQQKSGGVVMNCLLTLLLLTKISGENIKSVTIKESGPEFRYPGPRISVVIDSVSEVDFSDDEGYVAELKDGDLTVKVDGKRGLEIEVPATVEKIELSAIFADLNVDVNVPFSGELLNVTNVKGDIEITGKTVKNLVVLNVFGDIQIEFEPDTSIMPTIQVTSVNGDVLLNLVPGQVTVTSVKGDIEIKRPDNVYADSLYSYNVGSVSGTVDLPTEIENLVNVSKTISKKGMSFVHFEPYFTFLSFNRVDGFLFFPSFDALKDWGRYTLALGYGTASKKFQYFLDVEKFFPVKTAAKLGAGLSLYNYHFYSDFWKVTRGENSWQALFFKDDVPDYYKSQGFDLYLTTRVDNFGAKISYIQRKQESLNLRTNFSFFYKDKNYRDNPAVAEGLNRIVKFELGYRDFARFAGEYYIETPINQRVLRLYADLEGKTEISPVEFYHKLSAGYTDSDTFPYGFTLGGPTTLPGYPTAHFSAKKFILAHEYFIVPTKFVDFIIGVYGGLIDGRFYGDFLGGINIFKGCSVFATKDKVSNQIKYYMRFNTKI</sequence>
<feature type="domain" description="DUF4097" evidence="1">
    <location>
        <begin position="72"/>
        <end position="234"/>
    </location>
</feature>
<protein>
    <recommendedName>
        <fullName evidence="1">DUF4097 domain-containing protein</fullName>
    </recommendedName>
</protein>
<name>A0A7V3ZXN3_UNCW3</name>
<dbReference type="AlphaFoldDB" id="A0A7V3ZXN3"/>
<evidence type="ECO:0000313" key="2">
    <source>
        <dbReference type="EMBL" id="HGL17356.1"/>
    </source>
</evidence>
<proteinExistence type="predicted"/>
<reference evidence="2" key="1">
    <citation type="journal article" date="2020" name="mSystems">
        <title>Genome- and Community-Level Interaction Insights into Carbon Utilization and Element Cycling Functions of Hydrothermarchaeota in Hydrothermal Sediment.</title>
        <authorList>
            <person name="Zhou Z."/>
            <person name="Liu Y."/>
            <person name="Xu W."/>
            <person name="Pan J."/>
            <person name="Luo Z.H."/>
            <person name="Li M."/>
        </authorList>
    </citation>
    <scope>NUCLEOTIDE SEQUENCE [LARGE SCALE GENOMIC DNA]</scope>
    <source>
        <strain evidence="2">SpSt-69</strain>
    </source>
</reference>
<comment type="caution">
    <text evidence="2">The sequence shown here is derived from an EMBL/GenBank/DDBJ whole genome shotgun (WGS) entry which is preliminary data.</text>
</comment>
<dbReference type="InterPro" id="IPR025164">
    <property type="entry name" value="Toastrack_DUF4097"/>
</dbReference>